<dbReference type="InterPro" id="IPR018060">
    <property type="entry name" value="HTH_AraC"/>
</dbReference>
<dbReference type="InterPro" id="IPR013096">
    <property type="entry name" value="Cupin_2"/>
</dbReference>
<keyword evidence="2 5" id="KW-0238">DNA-binding</keyword>
<evidence type="ECO:0000256" key="1">
    <source>
        <dbReference type="ARBA" id="ARBA00023015"/>
    </source>
</evidence>
<keyword evidence="1" id="KW-0805">Transcription regulation</keyword>
<dbReference type="GO" id="GO:0003700">
    <property type="term" value="F:DNA-binding transcription factor activity"/>
    <property type="evidence" value="ECO:0007669"/>
    <property type="project" value="InterPro"/>
</dbReference>
<dbReference type="Pfam" id="PF07883">
    <property type="entry name" value="Cupin_2"/>
    <property type="match status" value="1"/>
</dbReference>
<dbReference type="InterPro" id="IPR009057">
    <property type="entry name" value="Homeodomain-like_sf"/>
</dbReference>
<dbReference type="OrthoDB" id="1410704at2"/>
<dbReference type="GO" id="GO:0043565">
    <property type="term" value="F:sequence-specific DNA binding"/>
    <property type="evidence" value="ECO:0007669"/>
    <property type="project" value="InterPro"/>
</dbReference>
<feature type="domain" description="HTH araC/xylS-type" evidence="4">
    <location>
        <begin position="177"/>
        <end position="275"/>
    </location>
</feature>
<dbReference type="Proteomes" id="UP000184406">
    <property type="component" value="Unassembled WGS sequence"/>
</dbReference>
<dbReference type="PROSITE" id="PS01124">
    <property type="entry name" value="HTH_ARAC_FAMILY_2"/>
    <property type="match status" value="1"/>
</dbReference>
<dbReference type="PANTHER" id="PTHR43280:SF27">
    <property type="entry name" value="TRANSCRIPTIONAL REGULATOR MTLR"/>
    <property type="match status" value="1"/>
</dbReference>
<dbReference type="SMART" id="SM00342">
    <property type="entry name" value="HTH_ARAC"/>
    <property type="match status" value="1"/>
</dbReference>
<sequence length="280" mass="32572">MKPILEPIPLGEQQTIKGFHHVKKDFETPWHFHPQHELTYIEASVGTKFIGDYVGPYEPGELVLIRSNVPHCWRNHQQQITDSKSIVIQWNRGVFAKAPELAPVFEMLKMASKGIIFDQREIAPIIPQLKNMMRLKGQYLYLELLQVLIKLSTTTFRTLSASSFIEDLPTEYGTRMIKIHDFVGAQYHRKIYLKELADLVNMTEQSFSRFFTNMMGRSFFTFLNEYRINVAARMLLDTEDSVSQISFACGYESPPFFFKKFKDIYKVSPAKYRKTHVAQG</sequence>
<evidence type="ECO:0000256" key="2">
    <source>
        <dbReference type="ARBA" id="ARBA00023125"/>
    </source>
</evidence>
<dbReference type="InterPro" id="IPR011051">
    <property type="entry name" value="RmlC_Cupin_sf"/>
</dbReference>
<dbReference type="InterPro" id="IPR014710">
    <property type="entry name" value="RmlC-like_jellyroll"/>
</dbReference>
<gene>
    <name evidence="5" type="ORF">SAMN03080594_10822</name>
</gene>
<dbReference type="Pfam" id="PF12833">
    <property type="entry name" value="HTH_18"/>
    <property type="match status" value="1"/>
</dbReference>
<dbReference type="RefSeq" id="WP_072864165.1">
    <property type="nucleotide sequence ID" value="NZ_FQUX01000008.1"/>
</dbReference>
<proteinExistence type="predicted"/>
<dbReference type="SUPFAM" id="SSF46689">
    <property type="entry name" value="Homeodomain-like"/>
    <property type="match status" value="1"/>
</dbReference>
<dbReference type="AlphaFoldDB" id="A0A1M5EV67"/>
<dbReference type="PANTHER" id="PTHR43280">
    <property type="entry name" value="ARAC-FAMILY TRANSCRIPTIONAL REGULATOR"/>
    <property type="match status" value="1"/>
</dbReference>
<keyword evidence="3" id="KW-0804">Transcription</keyword>
<evidence type="ECO:0000313" key="5">
    <source>
        <dbReference type="EMBL" id="SHF83107.1"/>
    </source>
</evidence>
<accession>A0A1M5EV67</accession>
<dbReference type="Gene3D" id="1.10.10.60">
    <property type="entry name" value="Homeodomain-like"/>
    <property type="match status" value="2"/>
</dbReference>
<keyword evidence="6" id="KW-1185">Reference proteome</keyword>
<reference evidence="6" key="1">
    <citation type="submission" date="2016-11" db="EMBL/GenBank/DDBJ databases">
        <authorList>
            <person name="Varghese N."/>
            <person name="Submissions S."/>
        </authorList>
    </citation>
    <scope>NUCLEOTIDE SEQUENCE [LARGE SCALE GENOMIC DNA]</scope>
    <source>
        <strain evidence="6">DSM 17539</strain>
    </source>
</reference>
<dbReference type="Gene3D" id="2.60.120.10">
    <property type="entry name" value="Jelly Rolls"/>
    <property type="match status" value="1"/>
</dbReference>
<evidence type="ECO:0000313" key="6">
    <source>
        <dbReference type="Proteomes" id="UP000184406"/>
    </source>
</evidence>
<dbReference type="EMBL" id="FQUX01000008">
    <property type="protein sequence ID" value="SHF83107.1"/>
    <property type="molecule type" value="Genomic_DNA"/>
</dbReference>
<protein>
    <submittedName>
        <fullName evidence="5">AraC-type DNA-binding protein</fullName>
    </submittedName>
</protein>
<evidence type="ECO:0000259" key="4">
    <source>
        <dbReference type="PROSITE" id="PS01124"/>
    </source>
</evidence>
<dbReference type="SUPFAM" id="SSF51182">
    <property type="entry name" value="RmlC-like cupins"/>
    <property type="match status" value="1"/>
</dbReference>
<dbReference type="PROSITE" id="PS00041">
    <property type="entry name" value="HTH_ARAC_FAMILY_1"/>
    <property type="match status" value="1"/>
</dbReference>
<name>A0A1M5EV67_9FLAO</name>
<dbReference type="InterPro" id="IPR018062">
    <property type="entry name" value="HTH_AraC-typ_CS"/>
</dbReference>
<evidence type="ECO:0000256" key="3">
    <source>
        <dbReference type="ARBA" id="ARBA00023163"/>
    </source>
</evidence>
<organism evidence="5 6">
    <name type="scientific">Arenibacter palladensis</name>
    <dbReference type="NCBI Taxonomy" id="237373"/>
    <lineage>
        <taxon>Bacteria</taxon>
        <taxon>Pseudomonadati</taxon>
        <taxon>Bacteroidota</taxon>
        <taxon>Flavobacteriia</taxon>
        <taxon>Flavobacteriales</taxon>
        <taxon>Flavobacteriaceae</taxon>
        <taxon>Arenibacter</taxon>
    </lineage>
</organism>